<protein>
    <submittedName>
        <fullName evidence="10">EamA family transporter RarD</fullName>
    </submittedName>
</protein>
<feature type="transmembrane region" description="Helical" evidence="8">
    <location>
        <begin position="37"/>
        <end position="58"/>
    </location>
</feature>
<keyword evidence="5 8" id="KW-0812">Transmembrane</keyword>
<sequence length="287" mass="32194">MNKEQKGIAFALSTFFMWGVFPIYFKLLADVGAVQVLAHRIVWSAIILFALLYFSSKLRQVFRLLSLKKVALNLLASGVLISINWGVFIWAVERGQILETSLGYFINPLFSILLGAIFLKERLSKASKISLFIVVIAICVQIYDLGSLPFISLILPASFAFYGLIRKKVRVPSTHGLFVETMLTLPFALGFLLYLWSVGEARLDFDSTGFLLAFSGVVTILPLLTFNSAAKYLRLSTLGFFQYLSPSISFLVAIFLYNEPLGMLKLASFVLIWASLAINIFYNLKKH</sequence>
<evidence type="ECO:0000256" key="5">
    <source>
        <dbReference type="ARBA" id="ARBA00022692"/>
    </source>
</evidence>
<dbReference type="Pfam" id="PF00892">
    <property type="entry name" value="EamA"/>
    <property type="match status" value="1"/>
</dbReference>
<gene>
    <name evidence="10" type="primary">rarD</name>
    <name evidence="10" type="ORF">Q2362_01280</name>
</gene>
<evidence type="ECO:0000256" key="2">
    <source>
        <dbReference type="ARBA" id="ARBA00007362"/>
    </source>
</evidence>
<organism evidence="10 11">
    <name type="scientific">Campylobacter magnus</name>
    <dbReference type="NCBI Taxonomy" id="3026462"/>
    <lineage>
        <taxon>Bacteria</taxon>
        <taxon>Pseudomonadati</taxon>
        <taxon>Campylobacterota</taxon>
        <taxon>Epsilonproteobacteria</taxon>
        <taxon>Campylobacterales</taxon>
        <taxon>Campylobacteraceae</taxon>
        <taxon>Campylobacter</taxon>
    </lineage>
</organism>
<evidence type="ECO:0000313" key="11">
    <source>
        <dbReference type="Proteomes" id="UP001171111"/>
    </source>
</evidence>
<keyword evidence="3" id="KW-0813">Transport</keyword>
<comment type="subcellular location">
    <subcellularLocation>
        <location evidence="1">Cell membrane</location>
        <topology evidence="1">Multi-pass membrane protein</topology>
    </subcellularLocation>
</comment>
<evidence type="ECO:0000256" key="3">
    <source>
        <dbReference type="ARBA" id="ARBA00022448"/>
    </source>
</evidence>
<evidence type="ECO:0000259" key="9">
    <source>
        <dbReference type="Pfam" id="PF00892"/>
    </source>
</evidence>
<dbReference type="InterPro" id="IPR004626">
    <property type="entry name" value="RarD"/>
</dbReference>
<feature type="transmembrane region" description="Helical" evidence="8">
    <location>
        <begin position="149"/>
        <end position="165"/>
    </location>
</feature>
<dbReference type="Proteomes" id="UP001171111">
    <property type="component" value="Unassembled WGS sequence"/>
</dbReference>
<accession>A0ABT8TA56</accession>
<feature type="transmembrane region" description="Helical" evidence="8">
    <location>
        <begin position="238"/>
        <end position="257"/>
    </location>
</feature>
<feature type="transmembrane region" description="Helical" evidence="8">
    <location>
        <begin position="70"/>
        <end position="90"/>
    </location>
</feature>
<comment type="similarity">
    <text evidence="2">Belongs to the EamA transporter family.</text>
</comment>
<dbReference type="PANTHER" id="PTHR22911">
    <property type="entry name" value="ACYL-MALONYL CONDENSING ENZYME-RELATED"/>
    <property type="match status" value="1"/>
</dbReference>
<keyword evidence="7 8" id="KW-0472">Membrane</keyword>
<feature type="transmembrane region" description="Helical" evidence="8">
    <location>
        <begin position="177"/>
        <end position="196"/>
    </location>
</feature>
<evidence type="ECO:0000256" key="6">
    <source>
        <dbReference type="ARBA" id="ARBA00022989"/>
    </source>
</evidence>
<feature type="transmembrane region" description="Helical" evidence="8">
    <location>
        <begin position="263"/>
        <end position="282"/>
    </location>
</feature>
<dbReference type="RefSeq" id="WP_302243471.1">
    <property type="nucleotide sequence ID" value="NZ_JAULJQ010000001.1"/>
</dbReference>
<evidence type="ECO:0000256" key="8">
    <source>
        <dbReference type="SAM" id="Phobius"/>
    </source>
</evidence>
<name>A0ABT8TA56_9BACT</name>
<dbReference type="NCBIfam" id="TIGR00688">
    <property type="entry name" value="rarD"/>
    <property type="match status" value="1"/>
</dbReference>
<keyword evidence="6 8" id="KW-1133">Transmembrane helix</keyword>
<dbReference type="InterPro" id="IPR000620">
    <property type="entry name" value="EamA_dom"/>
</dbReference>
<feature type="transmembrane region" description="Helical" evidence="8">
    <location>
        <begin position="126"/>
        <end position="143"/>
    </location>
</feature>
<evidence type="ECO:0000256" key="4">
    <source>
        <dbReference type="ARBA" id="ARBA00022475"/>
    </source>
</evidence>
<feature type="domain" description="EamA" evidence="9">
    <location>
        <begin position="6"/>
        <end position="140"/>
    </location>
</feature>
<dbReference type="PANTHER" id="PTHR22911:SF137">
    <property type="entry name" value="SOLUTE CARRIER FAMILY 35 MEMBER G2-RELATED"/>
    <property type="match status" value="1"/>
</dbReference>
<feature type="transmembrane region" description="Helical" evidence="8">
    <location>
        <begin position="102"/>
        <end position="119"/>
    </location>
</feature>
<evidence type="ECO:0000313" key="10">
    <source>
        <dbReference type="EMBL" id="MDO2408732.1"/>
    </source>
</evidence>
<dbReference type="InterPro" id="IPR037185">
    <property type="entry name" value="EmrE-like"/>
</dbReference>
<feature type="transmembrane region" description="Helical" evidence="8">
    <location>
        <begin position="7"/>
        <end position="25"/>
    </location>
</feature>
<evidence type="ECO:0000256" key="7">
    <source>
        <dbReference type="ARBA" id="ARBA00023136"/>
    </source>
</evidence>
<keyword evidence="11" id="KW-1185">Reference proteome</keyword>
<comment type="caution">
    <text evidence="10">The sequence shown here is derived from an EMBL/GenBank/DDBJ whole genome shotgun (WGS) entry which is preliminary data.</text>
</comment>
<dbReference type="SUPFAM" id="SSF103481">
    <property type="entry name" value="Multidrug resistance efflux transporter EmrE"/>
    <property type="match status" value="2"/>
</dbReference>
<keyword evidence="4" id="KW-1003">Cell membrane</keyword>
<reference evidence="10 11" key="1">
    <citation type="submission" date="2023-06" db="EMBL/GenBank/DDBJ databases">
        <title>Campylobacter magnum sp. nov., isolated from cecal contents of domestic pigs (Sus scrofa domesticus).</title>
        <authorList>
            <person name="Papic B."/>
            <person name="Gruntar I."/>
        </authorList>
    </citation>
    <scope>NUCLEOTIDE SEQUENCE [LARGE SCALE GENOMIC DNA]</scope>
    <source>
        <strain evidence="11">34484-21</strain>
    </source>
</reference>
<proteinExistence type="inferred from homology"/>
<evidence type="ECO:0000256" key="1">
    <source>
        <dbReference type="ARBA" id="ARBA00004651"/>
    </source>
</evidence>
<feature type="transmembrane region" description="Helical" evidence="8">
    <location>
        <begin position="208"/>
        <end position="226"/>
    </location>
</feature>
<dbReference type="EMBL" id="JAULJQ010000001">
    <property type="protein sequence ID" value="MDO2408732.1"/>
    <property type="molecule type" value="Genomic_DNA"/>
</dbReference>